<proteinExistence type="predicted"/>
<keyword evidence="1" id="KW-0732">Signal</keyword>
<protein>
    <submittedName>
        <fullName evidence="2">Putative secreted protein ovary overexpressed</fullName>
    </submittedName>
</protein>
<dbReference type="VEuPathDB" id="VectorBase:LOC119186029"/>
<feature type="signal peptide" evidence="1">
    <location>
        <begin position="1"/>
        <end position="38"/>
    </location>
</feature>
<reference evidence="2" key="1">
    <citation type="submission" date="2019-09" db="EMBL/GenBank/DDBJ databases">
        <title>Organ-specific transcriptomic study of the physiology of the cattle tick, Rhipicephalus microplus.</title>
        <authorList>
            <person name="Tirloni L."/>
            <person name="Braz G."/>
            <person name="Gandara A.C.P."/>
            <person name="Sabadin G.A."/>
            <person name="da Silva R.M."/>
            <person name="Guizzo M.G."/>
            <person name="Machado J.A."/>
            <person name="Costa E.P."/>
            <person name="Gomes H.F."/>
            <person name="Moraes J."/>
            <person name="Mota M.B.S."/>
            <person name="Mesquita R.D."/>
            <person name="Alvarenga P.H."/>
            <person name="Alves F."/>
            <person name="Seixas A."/>
            <person name="da Fonseca R.N."/>
            <person name="Fogaca A."/>
            <person name="Logullo C."/>
            <person name="Tanaka A."/>
            <person name="Daffre S."/>
            <person name="Termignoni C."/>
            <person name="Vaz I.S.Jr."/>
            <person name="Oliveira P.L."/>
            <person name="Ribeiro J.M."/>
        </authorList>
    </citation>
    <scope>NUCLEOTIDE SEQUENCE</scope>
    <source>
        <strain evidence="2">Porto Alegre</strain>
    </source>
</reference>
<dbReference type="OrthoDB" id="6506615at2759"/>
<feature type="chain" id="PRO_5027076861" evidence="1">
    <location>
        <begin position="39"/>
        <end position="109"/>
    </location>
</feature>
<dbReference type="EMBL" id="GHWJ01010021">
    <property type="protein sequence ID" value="NOV42758.1"/>
    <property type="molecule type" value="Transcribed_RNA"/>
</dbReference>
<organism evidence="2">
    <name type="scientific">Rhipicephalus microplus</name>
    <name type="common">Cattle tick</name>
    <name type="synonym">Boophilus microplus</name>
    <dbReference type="NCBI Taxonomy" id="6941"/>
    <lineage>
        <taxon>Eukaryota</taxon>
        <taxon>Metazoa</taxon>
        <taxon>Ecdysozoa</taxon>
        <taxon>Arthropoda</taxon>
        <taxon>Chelicerata</taxon>
        <taxon>Arachnida</taxon>
        <taxon>Acari</taxon>
        <taxon>Parasitiformes</taxon>
        <taxon>Ixodida</taxon>
        <taxon>Ixodoidea</taxon>
        <taxon>Ixodidae</taxon>
        <taxon>Rhipicephalinae</taxon>
        <taxon>Rhipicephalus</taxon>
        <taxon>Boophilus</taxon>
    </lineage>
</organism>
<evidence type="ECO:0000313" key="2">
    <source>
        <dbReference type="EMBL" id="NOV42758.1"/>
    </source>
</evidence>
<evidence type="ECO:0000256" key="1">
    <source>
        <dbReference type="SAM" id="SignalP"/>
    </source>
</evidence>
<sequence>MLLSRPPVTLRCLHCLHCGLWFGRCALVCSAWYNTVSAASTPLSCSKWALKRAEKRPASKGDRRALHELHTSGPFHRNSLPFVKLLQCIREADGFRPTVRSTGDQLEDI</sequence>
<accession>A0A6M2DC18</accession>
<name>A0A6M2DC18_RHIMP</name>
<dbReference type="AlphaFoldDB" id="A0A6M2DC18"/>